<dbReference type="InterPro" id="IPR008906">
    <property type="entry name" value="HATC_C_dom"/>
</dbReference>
<dbReference type="GO" id="GO:0006357">
    <property type="term" value="P:regulation of transcription by RNA polymerase II"/>
    <property type="evidence" value="ECO:0007669"/>
    <property type="project" value="TreeGrafter"/>
</dbReference>
<evidence type="ECO:0000313" key="4">
    <source>
        <dbReference type="EMBL" id="CAF4213973.1"/>
    </source>
</evidence>
<accession>A0A8S2SBE3</accession>
<evidence type="ECO:0000313" key="3">
    <source>
        <dbReference type="EMBL" id="CAF1409372.1"/>
    </source>
</evidence>
<dbReference type="InterPro" id="IPR012337">
    <property type="entry name" value="RNaseH-like_sf"/>
</dbReference>
<gene>
    <name evidence="3" type="ORF">OVA965_LOCUS33315</name>
    <name evidence="4" type="ORF">TMI583_LOCUS34202</name>
</gene>
<feature type="region of interest" description="Disordered" evidence="1">
    <location>
        <begin position="565"/>
        <end position="588"/>
    </location>
</feature>
<sequence length="600" mass="68216">GTHSLAKHKRSCQGGEIEGGTSSFNQTKVTEFYLSSKTYNAPKKLKEKVKLACTEFTALDSRAFELLSGEGFSNMAQSIFDAGKHFNSTSNINVKEFIPSSVTISRLSYCGLALRHVSADFKLYNFILGYVLYDVESQSAPNIRMFVDEQLSLYGLNLNSTVYVVTDNENKMKACFKDGCIGCSIHYLNKQLEHSFTSIEIDKKPVKCEAIQHLFNNVKKICTHVRRTHRQIKLKRKLQLYSDTRFNGAFYMLNVFDKVYNDVGGVINNNYMDYLTRIDKNLLEELCGFLVVFDQAIDQLSEEEQPTIHKVLPIRQLLLNHCEINSQDSSSLHELKIFLSERIKSAWILQNQHFISSLLHPSLKHFHKAPNGKNKALDLVKQEILKRTLASPIYDNTTSELATTTDSITFDTTTPSNSNNLLARCFDQPKPPSSSTSTPFDELDSYMALDEQISENDDVLLFWKENAKSFLILSLIVRDLYAIPASNTIVERLFSSSKNTVTDRRTSLAANKLNKLLFLQKNRFILKQIEKDKFRENPEQSKRRFSMSNDQLVILDEDTNNLIPSSTAKKTKTNDDFDSSSDNIVTIDGSKEPDNTLFGF</sequence>
<dbReference type="EMBL" id="CAJNOK010026828">
    <property type="protein sequence ID" value="CAF1409372.1"/>
    <property type="molecule type" value="Genomic_DNA"/>
</dbReference>
<protein>
    <recommendedName>
        <fullName evidence="2">HAT C-terminal dimerisation domain-containing protein</fullName>
    </recommendedName>
</protein>
<dbReference type="Pfam" id="PF05699">
    <property type="entry name" value="Dimer_Tnp_hAT"/>
    <property type="match status" value="1"/>
</dbReference>
<dbReference type="Gene3D" id="1.10.10.1070">
    <property type="entry name" value="Zinc finger, BED domain-containing"/>
    <property type="match status" value="1"/>
</dbReference>
<dbReference type="SUPFAM" id="SSF53098">
    <property type="entry name" value="Ribonuclease H-like"/>
    <property type="match status" value="1"/>
</dbReference>
<dbReference type="GO" id="GO:0046983">
    <property type="term" value="F:protein dimerization activity"/>
    <property type="evidence" value="ECO:0007669"/>
    <property type="project" value="InterPro"/>
</dbReference>
<organism evidence="4 5">
    <name type="scientific">Didymodactylos carnosus</name>
    <dbReference type="NCBI Taxonomy" id="1234261"/>
    <lineage>
        <taxon>Eukaryota</taxon>
        <taxon>Metazoa</taxon>
        <taxon>Spiralia</taxon>
        <taxon>Gnathifera</taxon>
        <taxon>Rotifera</taxon>
        <taxon>Eurotatoria</taxon>
        <taxon>Bdelloidea</taxon>
        <taxon>Philodinida</taxon>
        <taxon>Philodinidae</taxon>
        <taxon>Didymodactylos</taxon>
    </lineage>
</organism>
<dbReference type="InterPro" id="IPR052717">
    <property type="entry name" value="Vacuolar_transposase_reg"/>
</dbReference>
<proteinExistence type="predicted"/>
<feature type="domain" description="HAT C-terminal dimerisation" evidence="2">
    <location>
        <begin position="442"/>
        <end position="522"/>
    </location>
</feature>
<dbReference type="EMBL" id="CAJOBA010048571">
    <property type="protein sequence ID" value="CAF4213973.1"/>
    <property type="molecule type" value="Genomic_DNA"/>
</dbReference>
<dbReference type="GO" id="GO:0005634">
    <property type="term" value="C:nucleus"/>
    <property type="evidence" value="ECO:0007669"/>
    <property type="project" value="TreeGrafter"/>
</dbReference>
<dbReference type="Proteomes" id="UP000682733">
    <property type="component" value="Unassembled WGS sequence"/>
</dbReference>
<dbReference type="SUPFAM" id="SSF140996">
    <property type="entry name" value="Hermes dimerisation domain"/>
    <property type="match status" value="1"/>
</dbReference>
<dbReference type="Proteomes" id="UP000677228">
    <property type="component" value="Unassembled WGS sequence"/>
</dbReference>
<reference evidence="4" key="1">
    <citation type="submission" date="2021-02" db="EMBL/GenBank/DDBJ databases">
        <authorList>
            <person name="Nowell W R."/>
        </authorList>
    </citation>
    <scope>NUCLEOTIDE SEQUENCE</scope>
</reference>
<dbReference type="PANTHER" id="PTHR46169">
    <property type="entry name" value="DNA REPLICATION-RELATED ELEMENT FACTOR, ISOFORM A"/>
    <property type="match status" value="1"/>
</dbReference>
<name>A0A8S2SBE3_9BILA</name>
<evidence type="ECO:0000313" key="5">
    <source>
        <dbReference type="Proteomes" id="UP000682733"/>
    </source>
</evidence>
<dbReference type="PANTHER" id="PTHR46169:SF15">
    <property type="entry name" value="INNER CENTROMERE PROTEIN A-LIKE ISOFORM X1-RELATED"/>
    <property type="match status" value="1"/>
</dbReference>
<comment type="caution">
    <text evidence="4">The sequence shown here is derived from an EMBL/GenBank/DDBJ whole genome shotgun (WGS) entry which is preliminary data.</text>
</comment>
<feature type="non-terminal residue" evidence="4">
    <location>
        <position position="600"/>
    </location>
</feature>
<evidence type="ECO:0000259" key="2">
    <source>
        <dbReference type="Pfam" id="PF05699"/>
    </source>
</evidence>
<dbReference type="AlphaFoldDB" id="A0A8S2SBE3"/>
<evidence type="ECO:0000256" key="1">
    <source>
        <dbReference type="SAM" id="MobiDB-lite"/>
    </source>
</evidence>